<comment type="caution">
    <text evidence="9">The sequence shown here is derived from an EMBL/GenBank/DDBJ whole genome shotgun (WGS) entry which is preliminary data.</text>
</comment>
<keyword evidence="4 7" id="KW-1133">Transmembrane helix</keyword>
<feature type="transmembrane region" description="Helical" evidence="7">
    <location>
        <begin position="268"/>
        <end position="285"/>
    </location>
</feature>
<feature type="transmembrane region" description="Helical" evidence="7">
    <location>
        <begin position="33"/>
        <end position="52"/>
    </location>
</feature>
<feature type="transmembrane region" description="Helical" evidence="7">
    <location>
        <begin position="64"/>
        <end position="85"/>
    </location>
</feature>
<accession>A0A2T0R068</accession>
<feature type="transmembrane region" description="Helical" evidence="7">
    <location>
        <begin position="149"/>
        <end position="170"/>
    </location>
</feature>
<dbReference type="PANTHER" id="PTHR32322">
    <property type="entry name" value="INNER MEMBRANE TRANSPORTER"/>
    <property type="match status" value="1"/>
</dbReference>
<feature type="transmembrane region" description="Helical" evidence="7">
    <location>
        <begin position="122"/>
        <end position="143"/>
    </location>
</feature>
<feature type="transmembrane region" description="Helical" evidence="7">
    <location>
        <begin position="212"/>
        <end position="234"/>
    </location>
</feature>
<evidence type="ECO:0000256" key="6">
    <source>
        <dbReference type="SAM" id="MobiDB-lite"/>
    </source>
</evidence>
<reference evidence="9 10" key="1">
    <citation type="submission" date="2018-03" db="EMBL/GenBank/DDBJ databases">
        <title>Genomic Encyclopedia of Archaeal and Bacterial Type Strains, Phase II (KMG-II): from individual species to whole genera.</title>
        <authorList>
            <person name="Goeker M."/>
        </authorList>
    </citation>
    <scope>NUCLEOTIDE SEQUENCE [LARGE SCALE GENOMIC DNA]</scope>
    <source>
        <strain evidence="9 10">DSM 19711</strain>
    </source>
</reference>
<dbReference type="AlphaFoldDB" id="A0A2T0R068"/>
<feature type="domain" description="EamA" evidence="8">
    <location>
        <begin position="5"/>
        <end position="140"/>
    </location>
</feature>
<evidence type="ECO:0000259" key="8">
    <source>
        <dbReference type="Pfam" id="PF00892"/>
    </source>
</evidence>
<evidence type="ECO:0000256" key="7">
    <source>
        <dbReference type="SAM" id="Phobius"/>
    </source>
</evidence>
<feature type="domain" description="EamA" evidence="8">
    <location>
        <begin position="158"/>
        <end position="285"/>
    </location>
</feature>
<dbReference type="GO" id="GO:0016020">
    <property type="term" value="C:membrane"/>
    <property type="evidence" value="ECO:0007669"/>
    <property type="project" value="UniProtKB-SubCell"/>
</dbReference>
<comment type="subcellular location">
    <subcellularLocation>
        <location evidence="1">Membrane</location>
        <topology evidence="1">Multi-pass membrane protein</topology>
    </subcellularLocation>
</comment>
<dbReference type="SUPFAM" id="SSF103481">
    <property type="entry name" value="Multidrug resistance efflux transporter EmrE"/>
    <property type="match status" value="2"/>
</dbReference>
<dbReference type="InterPro" id="IPR050638">
    <property type="entry name" value="AA-Vitamin_Transporters"/>
</dbReference>
<feature type="transmembrane region" description="Helical" evidence="7">
    <location>
        <begin position="177"/>
        <end position="200"/>
    </location>
</feature>
<dbReference type="PANTHER" id="PTHR32322:SF2">
    <property type="entry name" value="EAMA DOMAIN-CONTAINING PROTEIN"/>
    <property type="match status" value="1"/>
</dbReference>
<proteinExistence type="inferred from homology"/>
<keyword evidence="10" id="KW-1185">Reference proteome</keyword>
<evidence type="ECO:0000256" key="3">
    <source>
        <dbReference type="ARBA" id="ARBA00022692"/>
    </source>
</evidence>
<evidence type="ECO:0000256" key="4">
    <source>
        <dbReference type="ARBA" id="ARBA00022989"/>
    </source>
</evidence>
<gene>
    <name evidence="9" type="ORF">CLV37_11077</name>
</gene>
<feature type="transmembrane region" description="Helical" evidence="7">
    <location>
        <begin position="97"/>
        <end position="115"/>
    </location>
</feature>
<keyword evidence="3 7" id="KW-0812">Transmembrane</keyword>
<evidence type="ECO:0000313" key="10">
    <source>
        <dbReference type="Proteomes" id="UP000238083"/>
    </source>
</evidence>
<keyword evidence="5 7" id="KW-0472">Membrane</keyword>
<evidence type="ECO:0000256" key="2">
    <source>
        <dbReference type="ARBA" id="ARBA00007362"/>
    </source>
</evidence>
<feature type="region of interest" description="Disordered" evidence="6">
    <location>
        <begin position="288"/>
        <end position="307"/>
    </location>
</feature>
<sequence length="307" mass="31171">MTRRAALMFAALGVAWGIPYLLIKVAGDELAPSTLVLARTAVAALVLAPIALSRKEVRDSLPTLARHWKAVVAYTGFEIVGPWLFLARAEHDLPSSTTAVIISAVPVVGAVLALATRRSERLGGLGWAGLALGTLGVATLVGFDLVPTQFGAVAELAVVVVGYAVGPAILARHLSELPGMAVVLASLVLSALVYVPVVALGPGLPDAVSAPVVASVVVLALVCTAGAFLLLFALVGEIGPVRSTSIVYVNPVVAVVAGAVVLGERITLTTVAGFALVLAGSFLTTRGPREPARNAPGQPAAPLTVEA</sequence>
<feature type="transmembrane region" description="Helical" evidence="7">
    <location>
        <begin position="246"/>
        <end position="262"/>
    </location>
</feature>
<dbReference type="InterPro" id="IPR000620">
    <property type="entry name" value="EamA_dom"/>
</dbReference>
<evidence type="ECO:0000256" key="1">
    <source>
        <dbReference type="ARBA" id="ARBA00004141"/>
    </source>
</evidence>
<protein>
    <submittedName>
        <fullName evidence="9">Drug/metabolite transporter (DMT)-like permease</fullName>
    </submittedName>
</protein>
<dbReference type="InterPro" id="IPR037185">
    <property type="entry name" value="EmrE-like"/>
</dbReference>
<comment type="similarity">
    <text evidence="2">Belongs to the EamA transporter family.</text>
</comment>
<dbReference type="Proteomes" id="UP000238083">
    <property type="component" value="Unassembled WGS sequence"/>
</dbReference>
<organism evidence="9 10">
    <name type="scientific">Kineococcus rhizosphaerae</name>
    <dbReference type="NCBI Taxonomy" id="559628"/>
    <lineage>
        <taxon>Bacteria</taxon>
        <taxon>Bacillati</taxon>
        <taxon>Actinomycetota</taxon>
        <taxon>Actinomycetes</taxon>
        <taxon>Kineosporiales</taxon>
        <taxon>Kineosporiaceae</taxon>
        <taxon>Kineococcus</taxon>
    </lineage>
</organism>
<dbReference type="RefSeq" id="WP_106213298.1">
    <property type="nucleotide sequence ID" value="NZ_PVZF01000010.1"/>
</dbReference>
<dbReference type="EMBL" id="PVZF01000010">
    <property type="protein sequence ID" value="PRY12517.1"/>
    <property type="molecule type" value="Genomic_DNA"/>
</dbReference>
<dbReference type="OrthoDB" id="4630069at2"/>
<dbReference type="Pfam" id="PF00892">
    <property type="entry name" value="EamA"/>
    <property type="match status" value="2"/>
</dbReference>
<evidence type="ECO:0000313" key="9">
    <source>
        <dbReference type="EMBL" id="PRY12517.1"/>
    </source>
</evidence>
<evidence type="ECO:0000256" key="5">
    <source>
        <dbReference type="ARBA" id="ARBA00023136"/>
    </source>
</evidence>
<name>A0A2T0R068_9ACTN</name>